<reference evidence="1 2" key="1">
    <citation type="journal article" date="2016" name="Mol. Biol. Evol.">
        <title>Comparative Genomics of Early-Diverging Mushroom-Forming Fungi Provides Insights into the Origins of Lignocellulose Decay Capabilities.</title>
        <authorList>
            <person name="Nagy L.G."/>
            <person name="Riley R."/>
            <person name="Tritt A."/>
            <person name="Adam C."/>
            <person name="Daum C."/>
            <person name="Floudas D."/>
            <person name="Sun H."/>
            <person name="Yadav J.S."/>
            <person name="Pangilinan J."/>
            <person name="Larsson K.H."/>
            <person name="Matsuura K."/>
            <person name="Barry K."/>
            <person name="Labutti K."/>
            <person name="Kuo R."/>
            <person name="Ohm R.A."/>
            <person name="Bhattacharya S.S."/>
            <person name="Shirouzu T."/>
            <person name="Yoshinaga Y."/>
            <person name="Martin F.M."/>
            <person name="Grigoriev I.V."/>
            <person name="Hibbett D.S."/>
        </authorList>
    </citation>
    <scope>NUCLEOTIDE SEQUENCE [LARGE SCALE GENOMIC DNA]</scope>
    <source>
        <strain evidence="1 2">HHB12733</strain>
    </source>
</reference>
<dbReference type="InParanoid" id="A0A165E5I0"/>
<organism evidence="1 2">
    <name type="scientific">Calocera cornea HHB12733</name>
    <dbReference type="NCBI Taxonomy" id="1353952"/>
    <lineage>
        <taxon>Eukaryota</taxon>
        <taxon>Fungi</taxon>
        <taxon>Dikarya</taxon>
        <taxon>Basidiomycota</taxon>
        <taxon>Agaricomycotina</taxon>
        <taxon>Dacrymycetes</taxon>
        <taxon>Dacrymycetales</taxon>
        <taxon>Dacrymycetaceae</taxon>
        <taxon>Calocera</taxon>
    </lineage>
</organism>
<evidence type="ECO:0008006" key="3">
    <source>
        <dbReference type="Google" id="ProtNLM"/>
    </source>
</evidence>
<dbReference type="EMBL" id="KV424021">
    <property type="protein sequence ID" value="KZT54136.1"/>
    <property type="molecule type" value="Genomic_DNA"/>
</dbReference>
<name>A0A165E5I0_9BASI</name>
<dbReference type="OrthoDB" id="3256525at2759"/>
<dbReference type="Proteomes" id="UP000076842">
    <property type="component" value="Unassembled WGS sequence"/>
</dbReference>
<dbReference type="AlphaFoldDB" id="A0A165E5I0"/>
<evidence type="ECO:0000313" key="1">
    <source>
        <dbReference type="EMBL" id="KZT54136.1"/>
    </source>
</evidence>
<evidence type="ECO:0000313" key="2">
    <source>
        <dbReference type="Proteomes" id="UP000076842"/>
    </source>
</evidence>
<gene>
    <name evidence="1" type="ORF">CALCODRAFT_500270</name>
</gene>
<proteinExistence type="predicted"/>
<accession>A0A165E5I0</accession>
<keyword evidence="2" id="KW-1185">Reference proteome</keyword>
<sequence>MDKLPPELIRDIFREATVVPGCLEIRLGSNAEDEDQLTSRVERSYWTKHSLSLVSKLFHELADEYLYEYIHIRRHKHIRALVRALRSLSFDRQPRGRWCRRLVLAFALWDVPWNWGGITLWGLLPSCPRLLDLHCYLNHDYAPYRNEFEQWRFPVSPALAQILVALHGSRIRSLRLGWHMAITPELLERMLSHMPALRVFAIGYLQTRSPFPPPAQPLPEVSEEEMAYTEADEAEFDPVEELKEYREAAKTAEWPTESSAVFLPRLKRLDCSNFTPDIAHWHLPQLQEVTAGFDSRYLDRSDLVRLVLDIALQPHAATITHFTHASRPRIDIWSFVAEILPNIVHFGCVIRAIWAQADLLAPLPKLQTITIIRAPNYTVDVLNFLFGVKRFVEAGLLPSLQIIRFAGDREGTPSLVQSKEIFRKLGIRLVLMEGEAEGPYQEWWDRERYRGGQGRSLGVRRER</sequence>
<protein>
    <recommendedName>
        <fullName evidence="3">F-box domain-containing protein</fullName>
    </recommendedName>
</protein>